<dbReference type="AlphaFoldDB" id="A0A6G9Y821"/>
<dbReference type="RefSeq" id="WP_167472344.1">
    <property type="nucleotide sequence ID" value="NZ_CP046172.1"/>
</dbReference>
<gene>
    <name evidence="1" type="ORF">F5544_06460</name>
</gene>
<name>A0A6G9Y821_9NOCA</name>
<dbReference type="Proteomes" id="UP000503540">
    <property type="component" value="Chromosome"/>
</dbReference>
<evidence type="ECO:0000313" key="1">
    <source>
        <dbReference type="EMBL" id="QIS09203.1"/>
    </source>
</evidence>
<reference evidence="1 2" key="1">
    <citation type="journal article" date="2019" name="ACS Chem. Biol.">
        <title>Identification and Mobilization of a Cryptic Antibiotic Biosynthesis Gene Locus from a Human-Pathogenic Nocardia Isolate.</title>
        <authorList>
            <person name="Herisse M."/>
            <person name="Ishida K."/>
            <person name="Porter J.L."/>
            <person name="Howden B."/>
            <person name="Hertweck C."/>
            <person name="Stinear T.P."/>
            <person name="Pidot S.J."/>
        </authorList>
    </citation>
    <scope>NUCLEOTIDE SEQUENCE [LARGE SCALE GENOMIC DNA]</scope>
    <source>
        <strain evidence="1 2">AUSMDU00012717</strain>
    </source>
</reference>
<dbReference type="KEGG" id="nah:F5544_06460"/>
<sequence length="87" mass="9851">MTAVHLERRVSNLESRIEKHFGAAQLEMRKDIHQLTLENVRLMDGLNGLSRGVALMMEHMGIEPIPIPMIAPLTPDEVEASFDENCR</sequence>
<dbReference type="EMBL" id="CP046172">
    <property type="protein sequence ID" value="QIS09203.1"/>
    <property type="molecule type" value="Genomic_DNA"/>
</dbReference>
<evidence type="ECO:0000313" key="2">
    <source>
        <dbReference type="Proteomes" id="UP000503540"/>
    </source>
</evidence>
<protein>
    <submittedName>
        <fullName evidence="1">Uncharacterized protein</fullName>
    </submittedName>
</protein>
<accession>A0A6G9Y821</accession>
<proteinExistence type="predicted"/>
<keyword evidence="2" id="KW-1185">Reference proteome</keyword>
<organism evidence="1 2">
    <name type="scientific">Nocardia arthritidis</name>
    <dbReference type="NCBI Taxonomy" id="228602"/>
    <lineage>
        <taxon>Bacteria</taxon>
        <taxon>Bacillati</taxon>
        <taxon>Actinomycetota</taxon>
        <taxon>Actinomycetes</taxon>
        <taxon>Mycobacteriales</taxon>
        <taxon>Nocardiaceae</taxon>
        <taxon>Nocardia</taxon>
    </lineage>
</organism>